<reference evidence="1 2" key="1">
    <citation type="journal article" date="2016" name="Front. Microbiol.">
        <title>Comparative Genomic Analysis Reveals a Diverse Repertoire of Genes Involved in Prokaryote-Eukaryote Interactions within the Pseudovibrio Genus.</title>
        <authorList>
            <person name="Romano S."/>
            <person name="Fernandez-Guerra A."/>
            <person name="Reen F.J."/>
            <person name="Glockner F.O."/>
            <person name="Crowley S.P."/>
            <person name="O'Sullivan O."/>
            <person name="Cotter P.D."/>
            <person name="Adams C."/>
            <person name="Dobson A.D."/>
            <person name="O'Gara F."/>
        </authorList>
    </citation>
    <scope>NUCLEOTIDE SEQUENCE [LARGE SCALE GENOMIC DNA]</scope>
    <source>
        <strain evidence="1 2">Ad2</strain>
    </source>
</reference>
<dbReference type="OrthoDB" id="9802846at2"/>
<dbReference type="PATRIC" id="fig|989403.3.peg.3245"/>
<dbReference type="Proteomes" id="UP000076577">
    <property type="component" value="Unassembled WGS sequence"/>
</dbReference>
<keyword evidence="2" id="KW-1185">Reference proteome</keyword>
<gene>
    <name evidence="1" type="ORF">PsAD2_03029</name>
</gene>
<dbReference type="EMBL" id="LMCB01000030">
    <property type="protein sequence ID" value="KZL17692.1"/>
    <property type="molecule type" value="Genomic_DNA"/>
</dbReference>
<comment type="caution">
    <text evidence="1">The sequence shown here is derived from an EMBL/GenBank/DDBJ whole genome shotgun (WGS) entry which is preliminary data.</text>
</comment>
<proteinExistence type="predicted"/>
<evidence type="ECO:0000313" key="2">
    <source>
        <dbReference type="Proteomes" id="UP000076577"/>
    </source>
</evidence>
<name>A0A165XGT7_9HYPH</name>
<dbReference type="Gene3D" id="3.10.450.40">
    <property type="match status" value="1"/>
</dbReference>
<sequence>MSSFGFSTSQPELNSGWENTTDCILTTLKAELGSYAQRRDWGCDISKLIDKPQHQDLIVDFYFSIALALQPRLVRGTWYGEPRFHLENISIDASVPAKLTTILSGIYFPLGHLGSFERAERKDVAYSKPDLLA</sequence>
<organism evidence="1 2">
    <name type="scientific">Pseudovibrio axinellae</name>
    <dbReference type="NCBI Taxonomy" id="989403"/>
    <lineage>
        <taxon>Bacteria</taxon>
        <taxon>Pseudomonadati</taxon>
        <taxon>Pseudomonadota</taxon>
        <taxon>Alphaproteobacteria</taxon>
        <taxon>Hyphomicrobiales</taxon>
        <taxon>Stappiaceae</taxon>
        <taxon>Pseudovibrio</taxon>
    </lineage>
</organism>
<accession>A0A165XGT7</accession>
<dbReference type="RefSeq" id="WP_068007515.1">
    <property type="nucleotide sequence ID" value="NZ_FOFM01000010.1"/>
</dbReference>
<evidence type="ECO:0000313" key="1">
    <source>
        <dbReference type="EMBL" id="KZL17692.1"/>
    </source>
</evidence>
<protein>
    <submittedName>
        <fullName evidence="1">Uncharacterized protein</fullName>
    </submittedName>
</protein>
<dbReference type="AlphaFoldDB" id="A0A165XGT7"/>
<dbReference type="SUPFAM" id="SSF160719">
    <property type="entry name" value="gpW/gp25-like"/>
    <property type="match status" value="1"/>
</dbReference>
<dbReference type="STRING" id="989403.SAMN05421798_11052"/>